<dbReference type="EMBL" id="BKCJ010003397">
    <property type="protein sequence ID" value="GEU54840.1"/>
    <property type="molecule type" value="Genomic_DNA"/>
</dbReference>
<gene>
    <name evidence="2" type="ORF">Tci_026818</name>
</gene>
<feature type="transmembrane region" description="Helical" evidence="1">
    <location>
        <begin position="88"/>
        <end position="112"/>
    </location>
</feature>
<feature type="transmembrane region" description="Helical" evidence="1">
    <location>
        <begin position="155"/>
        <end position="178"/>
    </location>
</feature>
<comment type="caution">
    <text evidence="2">The sequence shown here is derived from an EMBL/GenBank/DDBJ whole genome shotgun (WGS) entry which is preliminary data.</text>
</comment>
<reference evidence="2" key="1">
    <citation type="journal article" date="2019" name="Sci. Rep.">
        <title>Draft genome of Tanacetum cinerariifolium, the natural source of mosquito coil.</title>
        <authorList>
            <person name="Yamashiro T."/>
            <person name="Shiraishi A."/>
            <person name="Satake H."/>
            <person name="Nakayama K."/>
        </authorList>
    </citation>
    <scope>NUCLEOTIDE SEQUENCE</scope>
</reference>
<evidence type="ECO:0000313" key="2">
    <source>
        <dbReference type="EMBL" id="GEU54840.1"/>
    </source>
</evidence>
<organism evidence="2">
    <name type="scientific">Tanacetum cinerariifolium</name>
    <name type="common">Dalmatian daisy</name>
    <name type="synonym">Chrysanthemum cinerariifolium</name>
    <dbReference type="NCBI Taxonomy" id="118510"/>
    <lineage>
        <taxon>Eukaryota</taxon>
        <taxon>Viridiplantae</taxon>
        <taxon>Streptophyta</taxon>
        <taxon>Embryophyta</taxon>
        <taxon>Tracheophyta</taxon>
        <taxon>Spermatophyta</taxon>
        <taxon>Magnoliopsida</taxon>
        <taxon>eudicotyledons</taxon>
        <taxon>Gunneridae</taxon>
        <taxon>Pentapetalae</taxon>
        <taxon>asterids</taxon>
        <taxon>campanulids</taxon>
        <taxon>Asterales</taxon>
        <taxon>Asteraceae</taxon>
        <taxon>Asteroideae</taxon>
        <taxon>Anthemideae</taxon>
        <taxon>Anthemidinae</taxon>
        <taxon>Tanacetum</taxon>
    </lineage>
</organism>
<keyword evidence="1" id="KW-0472">Membrane</keyword>
<evidence type="ECO:0000256" key="1">
    <source>
        <dbReference type="SAM" id="Phobius"/>
    </source>
</evidence>
<dbReference type="AlphaFoldDB" id="A0A6L2L165"/>
<proteinExistence type="predicted"/>
<keyword evidence="1" id="KW-0812">Transmembrane</keyword>
<feature type="transmembrane region" description="Helical" evidence="1">
    <location>
        <begin position="124"/>
        <end position="143"/>
    </location>
</feature>
<name>A0A6L2L165_TANCI</name>
<protein>
    <submittedName>
        <fullName evidence="2">Uncharacterized protein</fullName>
    </submittedName>
</protein>
<sequence length="181" mass="19468">MLSRISFHVLIRQGAFHVLDDADGVAVVGLERVSFVPTDVVVALSVGEKGGGSLLSSAAGERRVILSHATRLKPNGFPSRTCSIAGQAFVVGFVPSALLFAFPFLRLLVSFIDGLILIPIDTSWLRNFGFIVSNPVSTFAFKFKIFGRCVIRNLWNGAVASNISSLYFLSSSVAGVWFPST</sequence>
<keyword evidence="1" id="KW-1133">Transmembrane helix</keyword>
<accession>A0A6L2L165</accession>